<dbReference type="SMART" id="SM00028">
    <property type="entry name" value="TPR"/>
    <property type="match status" value="5"/>
</dbReference>
<proteinExistence type="predicted"/>
<dbReference type="InterPro" id="IPR011990">
    <property type="entry name" value="TPR-like_helical_dom_sf"/>
</dbReference>
<dbReference type="OrthoDB" id="9814129at2"/>
<accession>A0A679I6E4</accession>
<dbReference type="PANTHER" id="PTHR44858">
    <property type="entry name" value="TETRATRICOPEPTIDE REPEAT PROTEIN 6"/>
    <property type="match status" value="1"/>
</dbReference>
<dbReference type="AlphaFoldDB" id="A0A679I6E4"/>
<evidence type="ECO:0000313" key="2">
    <source>
        <dbReference type="Proteomes" id="UP000463961"/>
    </source>
</evidence>
<protein>
    <submittedName>
        <fullName evidence="1">Uncharacterized protein</fullName>
    </submittedName>
</protein>
<sequence>MAKKKSPFDVVQKRPNRSAVVEGLNHQGLLLLQQGQFQAGADLLAQSLAHNPHQPEVYYNFGFALQQLGLLDSAIQAYGQAIALLPNDADALMSRGHVLATQQRYAEAAADFAKAVKLLPHNADAWNNYGNVLLELAREPEAIEAYDKALNIRPSFAQALFNKGKALGALERYAKAMQAYTAALKINPNYEEAKWHLSWVQLVLGDFAAGWPLFESRWTVPALGNQRRYPQLPQWLGQASLAGKHLLLYAEQGLGDTLQFCRYVPMLQAMGAQVSLAVQAPLVPLLAGQWPGVAVAASFADVSQFDWATPLMSLPLALGTTLATVTADVPYIRIPELGHAMTNDRPRVGLVWSGSSGHKNDKNRSMSLATLAQLFELPVDWVCLNPELRDADTAWLAQNPQAVLERPTLTDFAETARVIAQLDLVITVDTSVAHLAGAMAKPVWILLPTGPDYRWLLEREDSPWYPTARLFRQSERGDWTGVVSRVANELKRFSAPRTDTSI</sequence>
<name>A0A679I6E4_9RHOO</name>
<dbReference type="InterPro" id="IPR002201">
    <property type="entry name" value="Glyco_trans_9"/>
</dbReference>
<dbReference type="SUPFAM" id="SSF53756">
    <property type="entry name" value="UDP-Glycosyltransferase/glycogen phosphorylase"/>
    <property type="match status" value="1"/>
</dbReference>
<dbReference type="InterPro" id="IPR050498">
    <property type="entry name" value="Ycf3"/>
</dbReference>
<keyword evidence="2" id="KW-1185">Reference proteome</keyword>
<dbReference type="GO" id="GO:0016757">
    <property type="term" value="F:glycosyltransferase activity"/>
    <property type="evidence" value="ECO:0007669"/>
    <property type="project" value="InterPro"/>
</dbReference>
<dbReference type="PROSITE" id="PS50005">
    <property type="entry name" value="TPR"/>
    <property type="match status" value="4"/>
</dbReference>
<dbReference type="RefSeq" id="WP_162049129.1">
    <property type="nucleotide sequence ID" value="NZ_AP019011.1"/>
</dbReference>
<organism evidence="1 2">
    <name type="scientific">Fluviibacter phosphoraccumulans</name>
    <dbReference type="NCBI Taxonomy" id="1751046"/>
    <lineage>
        <taxon>Bacteria</taxon>
        <taxon>Pseudomonadati</taxon>
        <taxon>Pseudomonadota</taxon>
        <taxon>Betaproteobacteria</taxon>
        <taxon>Rhodocyclales</taxon>
        <taxon>Fluviibacteraceae</taxon>
        <taxon>Fluviibacter</taxon>
    </lineage>
</organism>
<dbReference type="PROSITE" id="PS50293">
    <property type="entry name" value="TPR_REGION"/>
    <property type="match status" value="2"/>
</dbReference>
<evidence type="ECO:0000313" key="1">
    <source>
        <dbReference type="EMBL" id="BBU67912.1"/>
    </source>
</evidence>
<dbReference type="Gene3D" id="1.25.40.10">
    <property type="entry name" value="Tetratricopeptide repeat domain"/>
    <property type="match status" value="3"/>
</dbReference>
<gene>
    <name evidence="1" type="ORF">ICHIAU1_01950</name>
</gene>
<dbReference type="Proteomes" id="UP000463961">
    <property type="component" value="Chromosome"/>
</dbReference>
<dbReference type="Gene3D" id="3.40.50.2000">
    <property type="entry name" value="Glycogen Phosphorylase B"/>
    <property type="match status" value="1"/>
</dbReference>
<dbReference type="Pfam" id="PF14559">
    <property type="entry name" value="TPR_19"/>
    <property type="match status" value="1"/>
</dbReference>
<dbReference type="PANTHER" id="PTHR44858:SF1">
    <property type="entry name" value="UDP-N-ACETYLGLUCOSAMINE--PEPTIDE N-ACETYLGLUCOSAMINYLTRANSFERASE SPINDLY-RELATED"/>
    <property type="match status" value="1"/>
</dbReference>
<dbReference type="Pfam" id="PF00515">
    <property type="entry name" value="TPR_1"/>
    <property type="match status" value="1"/>
</dbReference>
<reference evidence="2" key="1">
    <citation type="submission" date="2020-01" db="EMBL/GenBank/DDBJ databases">
        <title>Phosphoaccumulans saitamaens gen. nov., sp. nov., a polyphosphate accumulating bacterium isolated from surface river water.</title>
        <authorList>
            <person name="Watanabe K."/>
            <person name="Suda W."/>
        </authorList>
    </citation>
    <scope>NUCLEOTIDE SEQUENCE [LARGE SCALE GENOMIC DNA]</scope>
    <source>
        <strain evidence="2">ICHIAU1</strain>
    </source>
</reference>
<dbReference type="Pfam" id="PF01075">
    <property type="entry name" value="Glyco_transf_9"/>
    <property type="match status" value="1"/>
</dbReference>
<dbReference type="InterPro" id="IPR019734">
    <property type="entry name" value="TPR_rpt"/>
</dbReference>
<dbReference type="SUPFAM" id="SSF48452">
    <property type="entry name" value="TPR-like"/>
    <property type="match status" value="1"/>
</dbReference>
<dbReference type="EMBL" id="AP022345">
    <property type="protein sequence ID" value="BBU67912.1"/>
    <property type="molecule type" value="Genomic_DNA"/>
</dbReference>
<dbReference type="Pfam" id="PF13432">
    <property type="entry name" value="TPR_16"/>
    <property type="match status" value="1"/>
</dbReference>